<keyword evidence="5" id="KW-0963">Cytoplasm</keyword>
<dbReference type="GO" id="GO:0036064">
    <property type="term" value="C:ciliary basal body"/>
    <property type="evidence" value="ECO:0007669"/>
    <property type="project" value="TreeGrafter"/>
</dbReference>
<dbReference type="Gene3D" id="3.40.50.300">
    <property type="entry name" value="P-loop containing nucleotide triphosphate hydrolases"/>
    <property type="match status" value="1"/>
</dbReference>
<gene>
    <name evidence="14" type="ORF">HYH03_018309</name>
</gene>
<dbReference type="OrthoDB" id="10263060at2759"/>
<dbReference type="GO" id="GO:0045504">
    <property type="term" value="F:dynein heavy chain binding"/>
    <property type="evidence" value="ECO:0007669"/>
    <property type="project" value="TreeGrafter"/>
</dbReference>
<reference evidence="14" key="1">
    <citation type="journal article" date="2020" name="bioRxiv">
        <title>Comparative genomics of Chlamydomonas.</title>
        <authorList>
            <person name="Craig R.J."/>
            <person name="Hasan A.R."/>
            <person name="Ness R.W."/>
            <person name="Keightley P.D."/>
        </authorList>
    </citation>
    <scope>NUCLEOTIDE SEQUENCE</scope>
    <source>
        <strain evidence="14">CCAP 11/70</strain>
    </source>
</reference>
<keyword evidence="4" id="KW-0217">Developmental protein</keyword>
<evidence type="ECO:0000256" key="8">
    <source>
        <dbReference type="ARBA" id="ARBA00023017"/>
    </source>
</evidence>
<dbReference type="AlphaFoldDB" id="A0A836BPI3"/>
<evidence type="ECO:0000256" key="10">
    <source>
        <dbReference type="ARBA" id="ARBA00023175"/>
    </source>
</evidence>
<evidence type="ECO:0000256" key="6">
    <source>
        <dbReference type="ARBA" id="ARBA00022701"/>
    </source>
</evidence>
<evidence type="ECO:0000256" key="2">
    <source>
        <dbReference type="ARBA" id="ARBA00006831"/>
    </source>
</evidence>
<dbReference type="PANTHER" id="PTHR13236:SF0">
    <property type="entry name" value="CYTOPLASMIC DYNEIN 2 LIGHT INTERMEDIATE CHAIN 1"/>
    <property type="match status" value="1"/>
</dbReference>
<keyword evidence="7" id="KW-0970">Cilium biogenesis/degradation</keyword>
<evidence type="ECO:0000256" key="13">
    <source>
        <dbReference type="SAM" id="MobiDB-lite"/>
    </source>
</evidence>
<evidence type="ECO:0000256" key="7">
    <source>
        <dbReference type="ARBA" id="ARBA00022794"/>
    </source>
</evidence>
<keyword evidence="11" id="KW-0206">Cytoskeleton</keyword>
<sequence>MAGMNPLPGQAIKMPGSIWAKAIEQANEERKKPGADGRGDAFCYFVGSRAAGKSTLLNRFLYPTRAETPKPSEGIEYTYARKPAQFDHEKKDLAHIWEVGGSMEFAEEIVNSEQLFLTAKQVTTGVVVVVVDLGDPASVAPTVTWWMEQIKKKLGSTYEKFEKKGLQLPEQLRQRAKSKLYAANEDKDNVFHSGISLVIAATKYDNFKGADPEIKKVMSRFLRYVAHSNGAFLCYLSGLHGGEGSSGEDAGLLDNFTRLMNHLIFTGLEKKPVLKMQPQIDHNGPIMVPAGSDTFKAIGRPRGAAEGSVESGLREWRDLFEKMFPTTKEKEQKLMAKGAKFVIPDQYKEEEVDAVRARKVTELENFRKEQAAAAEAARKKALLAKAQAADAAAAKKAGAKPAAKAAPKAAAKPAAGADAVAGSPTANGAAAPAPKKKVAAKPKAAPAAS</sequence>
<comment type="similarity">
    <text evidence="2">Belongs to the dynein light intermediate chain family.</text>
</comment>
<dbReference type="GO" id="GO:0005930">
    <property type="term" value="C:axoneme"/>
    <property type="evidence" value="ECO:0007669"/>
    <property type="project" value="TreeGrafter"/>
</dbReference>
<dbReference type="GO" id="GO:0035721">
    <property type="term" value="P:intraciliary retrograde transport"/>
    <property type="evidence" value="ECO:0007669"/>
    <property type="project" value="InterPro"/>
</dbReference>
<evidence type="ECO:0000256" key="12">
    <source>
        <dbReference type="ARBA" id="ARBA00023273"/>
    </source>
</evidence>
<keyword evidence="15" id="KW-1185">Reference proteome</keyword>
<evidence type="ECO:0000256" key="4">
    <source>
        <dbReference type="ARBA" id="ARBA00022473"/>
    </source>
</evidence>
<keyword evidence="12" id="KW-0966">Cell projection</keyword>
<dbReference type="EMBL" id="JAEHOE010000202">
    <property type="protein sequence ID" value="KAG2482769.1"/>
    <property type="molecule type" value="Genomic_DNA"/>
</dbReference>
<accession>A0A836BPI3</accession>
<evidence type="ECO:0000256" key="9">
    <source>
        <dbReference type="ARBA" id="ARBA00023069"/>
    </source>
</evidence>
<evidence type="ECO:0000256" key="11">
    <source>
        <dbReference type="ARBA" id="ARBA00023212"/>
    </source>
</evidence>
<dbReference type="GO" id="GO:0035735">
    <property type="term" value="P:intraciliary transport involved in cilium assembly"/>
    <property type="evidence" value="ECO:0007669"/>
    <property type="project" value="InterPro"/>
</dbReference>
<dbReference type="GO" id="GO:0005868">
    <property type="term" value="C:cytoplasmic dynein complex"/>
    <property type="evidence" value="ECO:0007669"/>
    <property type="project" value="InterPro"/>
</dbReference>
<dbReference type="InterPro" id="IPR027417">
    <property type="entry name" value="P-loop_NTPase"/>
</dbReference>
<comment type="caution">
    <text evidence="14">The sequence shown here is derived from an EMBL/GenBank/DDBJ whole genome shotgun (WGS) entry which is preliminary data.</text>
</comment>
<comment type="subcellular location">
    <subcellularLocation>
        <location evidence="1">Cytoplasm</location>
        <location evidence="1">Cytoskeleton</location>
        <location evidence="1">Cilium basal body</location>
    </subcellularLocation>
</comment>
<evidence type="ECO:0000256" key="5">
    <source>
        <dbReference type="ARBA" id="ARBA00022490"/>
    </source>
</evidence>
<dbReference type="SUPFAM" id="SSF52540">
    <property type="entry name" value="P-loop containing nucleoside triphosphate hydrolases"/>
    <property type="match status" value="1"/>
</dbReference>
<evidence type="ECO:0000313" key="15">
    <source>
        <dbReference type="Proteomes" id="UP000612055"/>
    </source>
</evidence>
<keyword evidence="9" id="KW-0969">Cilium</keyword>
<organism evidence="14 15">
    <name type="scientific">Edaphochlamys debaryana</name>
    <dbReference type="NCBI Taxonomy" id="47281"/>
    <lineage>
        <taxon>Eukaryota</taxon>
        <taxon>Viridiplantae</taxon>
        <taxon>Chlorophyta</taxon>
        <taxon>core chlorophytes</taxon>
        <taxon>Chlorophyceae</taxon>
        <taxon>CS clade</taxon>
        <taxon>Chlamydomonadales</taxon>
        <taxon>Chlamydomonadales incertae sedis</taxon>
        <taxon>Edaphochlamys</taxon>
    </lineage>
</organism>
<keyword evidence="8" id="KW-0243">Dynein</keyword>
<evidence type="ECO:0000256" key="1">
    <source>
        <dbReference type="ARBA" id="ARBA00004120"/>
    </source>
</evidence>
<name>A0A836BPI3_9CHLO</name>
<dbReference type="GO" id="GO:0005874">
    <property type="term" value="C:microtubule"/>
    <property type="evidence" value="ECO:0007669"/>
    <property type="project" value="UniProtKB-KW"/>
</dbReference>
<dbReference type="PANTHER" id="PTHR13236">
    <property type="entry name" value="DYNEIN 2 LIGHT INTERMEDIATE CHAIN, ISOFORM 2"/>
    <property type="match status" value="1"/>
</dbReference>
<dbReference type="Proteomes" id="UP000612055">
    <property type="component" value="Unassembled WGS sequence"/>
</dbReference>
<keyword evidence="6" id="KW-0493">Microtubule</keyword>
<evidence type="ECO:0000313" key="14">
    <source>
        <dbReference type="EMBL" id="KAG2482769.1"/>
    </source>
</evidence>
<protein>
    <recommendedName>
        <fullName evidence="3">Cytoplasmic dynein 2 light intermediate chain 1</fullName>
    </recommendedName>
</protein>
<feature type="region of interest" description="Disordered" evidence="13">
    <location>
        <begin position="393"/>
        <end position="449"/>
    </location>
</feature>
<dbReference type="Pfam" id="PF08477">
    <property type="entry name" value="Roc"/>
    <property type="match status" value="1"/>
</dbReference>
<feature type="compositionally biased region" description="Low complexity" evidence="13">
    <location>
        <begin position="393"/>
        <end position="433"/>
    </location>
</feature>
<keyword evidence="10" id="KW-0505">Motor protein</keyword>
<proteinExistence type="inferred from homology"/>
<evidence type="ECO:0000256" key="3">
    <source>
        <dbReference type="ARBA" id="ARBA00018863"/>
    </source>
</evidence>
<dbReference type="InterPro" id="IPR040045">
    <property type="entry name" value="DYNC2LI1"/>
</dbReference>